<gene>
    <name evidence="2" type="ORF">QPM17_04110</name>
</gene>
<dbReference type="EMBL" id="JASSVS010000002">
    <property type="protein sequence ID" value="MDL0430294.1"/>
    <property type="molecule type" value="Genomic_DNA"/>
</dbReference>
<keyword evidence="1" id="KW-0472">Membrane</keyword>
<feature type="transmembrane region" description="Helical" evidence="1">
    <location>
        <begin position="16"/>
        <end position="37"/>
    </location>
</feature>
<dbReference type="Proteomes" id="UP001227964">
    <property type="component" value="Unassembled WGS sequence"/>
</dbReference>
<keyword evidence="1" id="KW-1133">Transmembrane helix</keyword>
<keyword evidence="3" id="KW-1185">Reference proteome</keyword>
<evidence type="ECO:0000313" key="3">
    <source>
        <dbReference type="Proteomes" id="UP001227964"/>
    </source>
</evidence>
<keyword evidence="1" id="KW-0812">Transmembrane</keyword>
<evidence type="ECO:0008006" key="4">
    <source>
        <dbReference type="Google" id="ProtNLM"/>
    </source>
</evidence>
<reference evidence="2 3" key="1">
    <citation type="submission" date="2023-06" db="EMBL/GenBank/DDBJ databases">
        <title>Marinobacter azerbaijanicus a moderately halophilic, isolated from Urmia Lake in Azerbaijan region of Iran.</title>
        <authorList>
            <person name="Sanchez-Porro C."/>
            <person name="Aghdam E.M."/>
            <person name="Saheb S.M."/>
            <person name="Tarhriz V."/>
            <person name="Kazemi E."/>
            <person name="Ammozegar M.A."/>
            <person name="Ventosa A."/>
            <person name="Hejazi M.S."/>
        </authorList>
    </citation>
    <scope>NUCLEOTIDE SEQUENCE [LARGE SCALE GENOMIC DNA]</scope>
    <source>
        <strain evidence="2 3">TBZ242</strain>
    </source>
</reference>
<name>A0ABT7I809_9GAMM</name>
<organism evidence="2 3">
    <name type="scientific">Marinobacter azerbaijanicus</name>
    <dbReference type="NCBI Taxonomy" id="3050455"/>
    <lineage>
        <taxon>Bacteria</taxon>
        <taxon>Pseudomonadati</taxon>
        <taxon>Pseudomonadota</taxon>
        <taxon>Gammaproteobacteria</taxon>
        <taxon>Pseudomonadales</taxon>
        <taxon>Marinobacteraceae</taxon>
        <taxon>Marinobacter</taxon>
    </lineage>
</organism>
<comment type="caution">
    <text evidence="2">The sequence shown here is derived from an EMBL/GenBank/DDBJ whole genome shotgun (WGS) entry which is preliminary data.</text>
</comment>
<proteinExistence type="predicted"/>
<protein>
    <recommendedName>
        <fullName evidence="4">DUF3304 domain-containing protein</fullName>
    </recommendedName>
</protein>
<evidence type="ECO:0000313" key="2">
    <source>
        <dbReference type="EMBL" id="MDL0430294.1"/>
    </source>
</evidence>
<accession>A0ABT7I809</accession>
<evidence type="ECO:0000256" key="1">
    <source>
        <dbReference type="SAM" id="Phobius"/>
    </source>
</evidence>
<sequence>MIGHWLANKILDPLPVWLQVVIVPAILSPIVWNYTFIAKETAFVVHNHTERPISEAIVGDVWVGNAAAFNGYSTGSGVICCAAVEKDRVDVTWGLSVTQDQYESGIRGEKREEEVLVPERTDGDFYLHVHIYPDEAVRLFWSETTQSKFQVVRGKIGHRAL</sequence>
<dbReference type="InterPro" id="IPR021733">
    <property type="entry name" value="DUF3304"/>
</dbReference>
<dbReference type="Pfam" id="PF11745">
    <property type="entry name" value="DUF3304"/>
    <property type="match status" value="1"/>
</dbReference>